<protein>
    <submittedName>
        <fullName evidence="1">Uncharacterized protein</fullName>
    </submittedName>
</protein>
<reference evidence="1" key="2">
    <citation type="journal article" date="2015" name="Fish Shellfish Immunol.">
        <title>Early steps in the European eel (Anguilla anguilla)-Vibrio vulnificus interaction in the gills: Role of the RtxA13 toxin.</title>
        <authorList>
            <person name="Callol A."/>
            <person name="Pajuelo D."/>
            <person name="Ebbesson L."/>
            <person name="Teles M."/>
            <person name="MacKenzie S."/>
            <person name="Amaro C."/>
        </authorList>
    </citation>
    <scope>NUCLEOTIDE SEQUENCE</scope>
</reference>
<name>A0A0E9SKE1_ANGAN</name>
<dbReference type="EMBL" id="GBXM01066821">
    <property type="protein sequence ID" value="JAH41756.1"/>
    <property type="molecule type" value="Transcribed_RNA"/>
</dbReference>
<sequence>MNNSVHFPHPSKLGRIFTSKAHNCLDMTSTPLHNFGRTSL</sequence>
<proteinExistence type="predicted"/>
<accession>A0A0E9SKE1</accession>
<evidence type="ECO:0000313" key="1">
    <source>
        <dbReference type="EMBL" id="JAH41756.1"/>
    </source>
</evidence>
<reference evidence="1" key="1">
    <citation type="submission" date="2014-11" db="EMBL/GenBank/DDBJ databases">
        <authorList>
            <person name="Amaro Gonzalez C."/>
        </authorList>
    </citation>
    <scope>NUCLEOTIDE SEQUENCE</scope>
</reference>
<organism evidence="1">
    <name type="scientific">Anguilla anguilla</name>
    <name type="common">European freshwater eel</name>
    <name type="synonym">Muraena anguilla</name>
    <dbReference type="NCBI Taxonomy" id="7936"/>
    <lineage>
        <taxon>Eukaryota</taxon>
        <taxon>Metazoa</taxon>
        <taxon>Chordata</taxon>
        <taxon>Craniata</taxon>
        <taxon>Vertebrata</taxon>
        <taxon>Euteleostomi</taxon>
        <taxon>Actinopterygii</taxon>
        <taxon>Neopterygii</taxon>
        <taxon>Teleostei</taxon>
        <taxon>Anguilliformes</taxon>
        <taxon>Anguillidae</taxon>
        <taxon>Anguilla</taxon>
    </lineage>
</organism>
<dbReference type="AlphaFoldDB" id="A0A0E9SKE1"/>